<gene>
    <name evidence="1" type="ORF">CEK71_15090</name>
</gene>
<dbReference type="EMBL" id="CP022129">
    <property type="protein sequence ID" value="ASF47287.1"/>
    <property type="molecule type" value="Genomic_DNA"/>
</dbReference>
<dbReference type="KEGG" id="mpsy:CEK71_15090"/>
<protein>
    <submittedName>
        <fullName evidence="1">Uncharacterized protein</fullName>
    </submittedName>
</protein>
<evidence type="ECO:0000313" key="1">
    <source>
        <dbReference type="EMBL" id="ASF47287.1"/>
    </source>
</evidence>
<dbReference type="AlphaFoldDB" id="A0A1Z4C172"/>
<name>A0A1Z4C172_9GAMM</name>
<dbReference type="RefSeq" id="WP_088620159.1">
    <property type="nucleotide sequence ID" value="NZ_CP022129.1"/>
</dbReference>
<dbReference type="Proteomes" id="UP000197019">
    <property type="component" value="Chromosome"/>
</dbReference>
<sequence>MTAHYYEAVAELSPDHCLHLQLPPEIPAGPVRVTIIYGRAAPATGQDIKNLLAAMPDVGEDTDFARPRDLGREVQEWDS</sequence>
<reference evidence="1 2" key="1">
    <citation type="submission" date="2017-06" db="EMBL/GenBank/DDBJ databases">
        <title>Genome Sequencing of the methanotroph Methylovulum psychrotolerants str. HV10-M2 isolated from a high-altitude environment.</title>
        <authorList>
            <person name="Mateos-Rivera A."/>
        </authorList>
    </citation>
    <scope>NUCLEOTIDE SEQUENCE [LARGE SCALE GENOMIC DNA]</scope>
    <source>
        <strain evidence="1 2">HV10_M2</strain>
    </source>
</reference>
<accession>A0A1Z4C172</accession>
<evidence type="ECO:0000313" key="2">
    <source>
        <dbReference type="Proteomes" id="UP000197019"/>
    </source>
</evidence>
<dbReference type="OrthoDB" id="7067486at2"/>
<organism evidence="1 2">
    <name type="scientific">Methylovulum psychrotolerans</name>
    <dbReference type="NCBI Taxonomy" id="1704499"/>
    <lineage>
        <taxon>Bacteria</taxon>
        <taxon>Pseudomonadati</taxon>
        <taxon>Pseudomonadota</taxon>
        <taxon>Gammaproteobacteria</taxon>
        <taxon>Methylococcales</taxon>
        <taxon>Methylococcaceae</taxon>
        <taxon>Methylovulum</taxon>
    </lineage>
</organism>
<proteinExistence type="predicted"/>
<keyword evidence="2" id="KW-1185">Reference proteome</keyword>